<feature type="transmembrane region" description="Helical" evidence="7">
    <location>
        <begin position="21"/>
        <end position="43"/>
    </location>
</feature>
<evidence type="ECO:0000256" key="5">
    <source>
        <dbReference type="ARBA" id="ARBA00022989"/>
    </source>
</evidence>
<dbReference type="Pfam" id="PF13440">
    <property type="entry name" value="Polysacc_synt_3"/>
    <property type="match status" value="1"/>
</dbReference>
<dbReference type="EMBL" id="FZNO01000024">
    <property type="protein sequence ID" value="SNR77528.1"/>
    <property type="molecule type" value="Genomic_DNA"/>
</dbReference>
<evidence type="ECO:0000256" key="3">
    <source>
        <dbReference type="ARBA" id="ARBA00022475"/>
    </source>
</evidence>
<feature type="transmembrane region" description="Helical" evidence="7">
    <location>
        <begin position="299"/>
        <end position="318"/>
    </location>
</feature>
<feature type="transmembrane region" description="Helical" evidence="7">
    <location>
        <begin position="152"/>
        <end position="172"/>
    </location>
</feature>
<evidence type="ECO:0000313" key="8">
    <source>
        <dbReference type="EMBL" id="SNR77528.1"/>
    </source>
</evidence>
<keyword evidence="6 7" id="KW-0472">Membrane</keyword>
<organism evidence="8 9">
    <name type="scientific">Blastococcus mobilis</name>
    <dbReference type="NCBI Taxonomy" id="1938746"/>
    <lineage>
        <taxon>Bacteria</taxon>
        <taxon>Bacillati</taxon>
        <taxon>Actinomycetota</taxon>
        <taxon>Actinomycetes</taxon>
        <taxon>Geodermatophilales</taxon>
        <taxon>Geodermatophilaceae</taxon>
        <taxon>Blastococcus</taxon>
    </lineage>
</organism>
<dbReference type="RefSeq" id="WP_089338134.1">
    <property type="nucleotide sequence ID" value="NZ_FZNO01000024.1"/>
</dbReference>
<dbReference type="Proteomes" id="UP000198403">
    <property type="component" value="Unassembled WGS sequence"/>
</dbReference>
<feature type="transmembrane region" description="Helical" evidence="7">
    <location>
        <begin position="366"/>
        <end position="390"/>
    </location>
</feature>
<keyword evidence="9" id="KW-1185">Reference proteome</keyword>
<sequence length="471" mass="51640">MTPAPEPEGFREKVLRGGRYLVLRQALGLAIGVGGVLLLTRLIGPANYGLYAGGLAIVTFVSDVARLGVEVHLVRREQEPDRFVYSQAVTLLLLVGVAVAGLSVLAQPLLRQWFEDQRFIPPLQALFLAVPLVLVYQPAFAALERELDFRKVAFLELAGQLIFYAAAISLALLTGSVWSAVVGFWLWQTWLVVGSFWAARLRPTLAWSPVLVREMVRYGLSYSAANWIWSARLLVNPLIVGRYLGPESVAYVSLAMRLVDVLSFVRAATWRLSIAALAKVQGDLVRLRRVMDEATMLQALGVAPFLCVGAAGVLALPALLGESWHPVIEIFPFIALGSLANAVFSMHSSVLYVLKRNRDVAVFHLAHVGLLAGGALLFVPVIGLIGYGLAELVAMASYVVIHRQVAKIFPVRYRTSAPWFFALAPPIFVALVPLPYAPLLFVPAVVLLSLSRYRRVVAHYVRHLRPRAAEG</sequence>
<dbReference type="GO" id="GO:0005886">
    <property type="term" value="C:plasma membrane"/>
    <property type="evidence" value="ECO:0007669"/>
    <property type="project" value="UniProtKB-SubCell"/>
</dbReference>
<feature type="transmembrane region" description="Helical" evidence="7">
    <location>
        <begin position="49"/>
        <end position="69"/>
    </location>
</feature>
<comment type="subcellular location">
    <subcellularLocation>
        <location evidence="1">Cell membrane</location>
        <topology evidence="1">Multi-pass membrane protein</topology>
    </subcellularLocation>
</comment>
<evidence type="ECO:0000313" key="9">
    <source>
        <dbReference type="Proteomes" id="UP000198403"/>
    </source>
</evidence>
<feature type="transmembrane region" description="Helical" evidence="7">
    <location>
        <begin position="89"/>
        <end position="110"/>
    </location>
</feature>
<keyword evidence="5 7" id="KW-1133">Transmembrane helix</keyword>
<evidence type="ECO:0000256" key="2">
    <source>
        <dbReference type="ARBA" id="ARBA00007430"/>
    </source>
</evidence>
<evidence type="ECO:0000256" key="4">
    <source>
        <dbReference type="ARBA" id="ARBA00022692"/>
    </source>
</evidence>
<feature type="transmembrane region" description="Helical" evidence="7">
    <location>
        <begin position="330"/>
        <end position="354"/>
    </location>
</feature>
<dbReference type="OrthoDB" id="9770347at2"/>
<evidence type="ECO:0000256" key="1">
    <source>
        <dbReference type="ARBA" id="ARBA00004651"/>
    </source>
</evidence>
<proteinExistence type="inferred from homology"/>
<evidence type="ECO:0000256" key="6">
    <source>
        <dbReference type="ARBA" id="ARBA00023136"/>
    </source>
</evidence>
<dbReference type="PANTHER" id="PTHR30250:SF10">
    <property type="entry name" value="LIPOPOLYSACCHARIDE BIOSYNTHESIS PROTEIN WZXC"/>
    <property type="match status" value="1"/>
</dbReference>
<accession>A0A238Z3G2</accession>
<feature type="transmembrane region" description="Helical" evidence="7">
    <location>
        <begin position="122"/>
        <end position="140"/>
    </location>
</feature>
<feature type="transmembrane region" description="Helical" evidence="7">
    <location>
        <begin position="419"/>
        <end position="450"/>
    </location>
</feature>
<protein>
    <submittedName>
        <fullName evidence="8">Polysaccharide transporter, PST family</fullName>
    </submittedName>
</protein>
<evidence type="ECO:0000256" key="7">
    <source>
        <dbReference type="SAM" id="Phobius"/>
    </source>
</evidence>
<feature type="transmembrane region" description="Helical" evidence="7">
    <location>
        <begin position="178"/>
        <end position="199"/>
    </location>
</feature>
<gene>
    <name evidence="8" type="ORF">SAMN06272737_12456</name>
</gene>
<comment type="similarity">
    <text evidence="2">Belongs to the polysaccharide synthase family.</text>
</comment>
<name>A0A238Z3G2_9ACTN</name>
<keyword evidence="4 7" id="KW-0812">Transmembrane</keyword>
<dbReference type="InterPro" id="IPR050833">
    <property type="entry name" value="Poly_Biosynth_Transport"/>
</dbReference>
<reference evidence="8 9" key="1">
    <citation type="submission" date="2017-06" db="EMBL/GenBank/DDBJ databases">
        <authorList>
            <person name="Kim H.J."/>
            <person name="Triplett B.A."/>
        </authorList>
    </citation>
    <scope>NUCLEOTIDE SEQUENCE [LARGE SCALE GENOMIC DNA]</scope>
    <source>
        <strain evidence="8 9">DSM 44272</strain>
    </source>
</reference>
<keyword evidence="3" id="KW-1003">Cell membrane</keyword>
<dbReference type="PANTHER" id="PTHR30250">
    <property type="entry name" value="PST FAMILY PREDICTED COLANIC ACID TRANSPORTER"/>
    <property type="match status" value="1"/>
</dbReference>
<dbReference type="AlphaFoldDB" id="A0A238Z3G2"/>